<reference evidence="4 5" key="1">
    <citation type="submission" date="2023-09" db="EMBL/GenBank/DDBJ databases">
        <title>Xinfangfangia sedmenti sp. nov., isolated the sedment.</title>
        <authorList>
            <person name="Xu L."/>
        </authorList>
    </citation>
    <scope>NUCLEOTIDE SEQUENCE [LARGE SCALE GENOMIC DNA]</scope>
    <source>
        <strain evidence="4 5">LG-4</strain>
    </source>
</reference>
<accession>A0ABU1FBX8</accession>
<dbReference type="EMBL" id="JAVKPH010000025">
    <property type="protein sequence ID" value="MDR5654380.1"/>
    <property type="molecule type" value="Genomic_DNA"/>
</dbReference>
<comment type="caution">
    <text evidence="4">The sequence shown here is derived from an EMBL/GenBank/DDBJ whole genome shotgun (WGS) entry which is preliminary data.</text>
</comment>
<dbReference type="CDD" id="cd01029">
    <property type="entry name" value="TOPRIM_primases"/>
    <property type="match status" value="1"/>
</dbReference>
<dbReference type="PANTHER" id="PTHR34985:SF1">
    <property type="entry name" value="SLR0554 PROTEIN"/>
    <property type="match status" value="1"/>
</dbReference>
<dbReference type="InterPro" id="IPR006171">
    <property type="entry name" value="TOPRIM_dom"/>
</dbReference>
<evidence type="ECO:0000313" key="4">
    <source>
        <dbReference type="EMBL" id="MDR5654380.1"/>
    </source>
</evidence>
<organism evidence="4 5">
    <name type="scientific">Ruixingdingia sedimenti</name>
    <dbReference type="NCBI Taxonomy" id="3073604"/>
    <lineage>
        <taxon>Bacteria</taxon>
        <taxon>Pseudomonadati</taxon>
        <taxon>Pseudomonadota</taxon>
        <taxon>Alphaproteobacteria</taxon>
        <taxon>Rhodobacterales</taxon>
        <taxon>Paracoccaceae</taxon>
        <taxon>Ruixingdingia</taxon>
    </lineage>
</organism>
<proteinExistence type="predicted"/>
<name>A0ABU1FBX8_9RHOB</name>
<dbReference type="InterPro" id="IPR034154">
    <property type="entry name" value="TOPRIM_DnaG/twinkle"/>
</dbReference>
<evidence type="ECO:0000259" key="2">
    <source>
        <dbReference type="Pfam" id="PF13362"/>
    </source>
</evidence>
<dbReference type="Proteomes" id="UP001247754">
    <property type="component" value="Unassembled WGS sequence"/>
</dbReference>
<keyword evidence="5" id="KW-1185">Reference proteome</keyword>
<gene>
    <name evidence="4" type="ORF">RGD00_17340</name>
</gene>
<evidence type="ECO:0000259" key="1">
    <source>
        <dbReference type="Pfam" id="PF05272"/>
    </source>
</evidence>
<feature type="domain" description="Toprim" evidence="2">
    <location>
        <begin position="234"/>
        <end position="321"/>
    </location>
</feature>
<dbReference type="Pfam" id="PF05272">
    <property type="entry name" value="VapE-like_dom"/>
    <property type="match status" value="1"/>
</dbReference>
<dbReference type="InterPro" id="IPR055570">
    <property type="entry name" value="DUF7146"/>
</dbReference>
<dbReference type="Pfam" id="PF23639">
    <property type="entry name" value="DUF7146"/>
    <property type="match status" value="1"/>
</dbReference>
<evidence type="ECO:0000259" key="3">
    <source>
        <dbReference type="Pfam" id="PF23639"/>
    </source>
</evidence>
<evidence type="ECO:0000313" key="5">
    <source>
        <dbReference type="Proteomes" id="UP001247754"/>
    </source>
</evidence>
<feature type="domain" description="DUF7146" evidence="3">
    <location>
        <begin position="126"/>
        <end position="225"/>
    </location>
</feature>
<sequence length="850" mass="93060">MIDLNDVATPKARHDLAAVKDRLAATAGDWLPGIFPEARLARDRRSLRCADLSGRPPRKEGSCTIHLDGPYAGWGFDYATGESAGPIDLIAQATGLSDGALFDEAARIAGMDRPAPRSAPRPKPDHSTEVARLVDGAQPLAGTVGEAYLRARGLGDPGCPDLLFHPDLPDFDTRRGWPGLIALPRVVTGERAPGIHRTFLLDDGSAKGPAGKKMLGSVADAAVRLFAMPAGGHLGIAEGIETALAAHALFGTAVWAALSADGLARFRWPEGTTRVTIYADAGDAGRQAAATLSDRLNRADIPNEIVVPLHGDDFNDDLLRGARADDYGLSQELLTKDLPAETERLPSAGDIIADLVAAADALTNPPDISALGELLGRIALARLDPLPARQILARIKTTTGIAMSILDKQLIELVKRVNVSGDPHARIAKPAWFNRLRQDLAGTPERNEANVIIALTSDIAFAGVLAFDDFSQEIVVRQPLPWDAATGPFPRPWEDADDVRTAEWLQLRGVNVAPLVVGRAVGAVAREHRIHPVRDWLDHLRWDGTSRIETWTSTYLGAAPTAFHHTVGALWLISAVARIFRPGVKADHMLILEGPQGARKSTAIKVLAGEDWFTDELPELGSKDAAIHMQGVWIVEIAELDAIGRAEVSRIKAFLTRTTDRFRPPYGRYTVEVPRQCVFAGTVNPDTYLRDETGNRRFWPLRCGTIDIAALARDRDQLWAEAVHRFREGAIWWIDDPAILAEAAVAQEARYQADAWDARIDRWLTHDTRSVNRGHAGYEDWQVEEFERPEPICDVSVGEILEGALGIEPAKWTKGDQMRVGAWLKSRDWERYRSGAGVTREWRYRRSQRG</sequence>
<dbReference type="InterPro" id="IPR007936">
    <property type="entry name" value="VapE-like_dom"/>
</dbReference>
<dbReference type="PANTHER" id="PTHR34985">
    <property type="entry name" value="SLR0554 PROTEIN"/>
    <property type="match status" value="1"/>
</dbReference>
<feature type="domain" description="Virulence-associated protein E-like" evidence="1">
    <location>
        <begin position="537"/>
        <end position="738"/>
    </location>
</feature>
<dbReference type="RefSeq" id="WP_149077430.1">
    <property type="nucleotide sequence ID" value="NZ_JAVKPH010000025.1"/>
</dbReference>
<protein>
    <submittedName>
        <fullName evidence="4">VapE family protein</fullName>
    </submittedName>
</protein>
<dbReference type="Pfam" id="PF13362">
    <property type="entry name" value="Toprim_3"/>
    <property type="match status" value="1"/>
</dbReference>